<sequence length="117" mass="12885">MIFLTVISLLVSVGLLAWVLKLRARLAILEKQSSALASRLGSTPVAMRDTAGKPMLLTIEILNPVELARKESWFAGAFGSLTPTLLRRIVYARTLTIMQDQLLQFDVKADVQLFGDA</sequence>
<dbReference type="EMBL" id="QANS01000003">
    <property type="protein sequence ID" value="PTU31651.1"/>
    <property type="molecule type" value="Genomic_DNA"/>
</dbReference>
<dbReference type="RefSeq" id="WP_107940198.1">
    <property type="nucleotide sequence ID" value="NZ_QANS01000003.1"/>
</dbReference>
<comment type="caution">
    <text evidence="1">The sequence shown here is derived from an EMBL/GenBank/DDBJ whole genome shotgun (WGS) entry which is preliminary data.</text>
</comment>
<evidence type="ECO:0000313" key="1">
    <source>
        <dbReference type="EMBL" id="PTU31651.1"/>
    </source>
</evidence>
<gene>
    <name evidence="1" type="ORF">CJD38_10060</name>
</gene>
<reference evidence="1 2" key="1">
    <citation type="submission" date="2018-04" db="EMBL/GenBank/DDBJ databases">
        <title>Novel species isolated from glacier.</title>
        <authorList>
            <person name="Liu Q."/>
            <person name="Xin Y.-H."/>
        </authorList>
    </citation>
    <scope>NUCLEOTIDE SEQUENCE [LARGE SCALE GENOMIC DNA]</scope>
    <source>
        <strain evidence="1 2">GT1R17</strain>
    </source>
</reference>
<evidence type="ECO:0000313" key="2">
    <source>
        <dbReference type="Proteomes" id="UP000244248"/>
    </source>
</evidence>
<dbReference type="Proteomes" id="UP000244248">
    <property type="component" value="Unassembled WGS sequence"/>
</dbReference>
<organism evidence="1 2">
    <name type="scientific">Stenotrophobium rhamnosiphilum</name>
    <dbReference type="NCBI Taxonomy" id="2029166"/>
    <lineage>
        <taxon>Bacteria</taxon>
        <taxon>Pseudomonadati</taxon>
        <taxon>Pseudomonadota</taxon>
        <taxon>Gammaproteobacteria</taxon>
        <taxon>Nevskiales</taxon>
        <taxon>Nevskiaceae</taxon>
        <taxon>Stenotrophobium</taxon>
    </lineage>
</organism>
<dbReference type="OrthoDB" id="3785202at2"/>
<protein>
    <submittedName>
        <fullName evidence="1">Uncharacterized protein</fullName>
    </submittedName>
</protein>
<keyword evidence="2" id="KW-1185">Reference proteome</keyword>
<proteinExistence type="predicted"/>
<dbReference type="AlphaFoldDB" id="A0A2T5MGD8"/>
<accession>A0A2T5MGD8</accession>
<name>A0A2T5MGD8_9GAMM</name>